<dbReference type="RefSeq" id="WP_057181377.1">
    <property type="nucleotide sequence ID" value="NZ_BDQM01000042.1"/>
</dbReference>
<accession>A0ABQ0MZB1</accession>
<evidence type="ECO:0000259" key="11">
    <source>
        <dbReference type="PROSITE" id="PS51755"/>
    </source>
</evidence>
<comment type="caution">
    <text evidence="12">The sequence shown here is derived from an EMBL/GenBank/DDBJ whole genome shotgun (WGS) entry which is preliminary data.</text>
</comment>
<dbReference type="Gene3D" id="1.10.10.10">
    <property type="entry name" value="Winged helix-like DNA-binding domain superfamily/Winged helix DNA-binding domain"/>
    <property type="match status" value="1"/>
</dbReference>
<dbReference type="InterPro" id="IPR001867">
    <property type="entry name" value="OmpR/PhoB-type_DNA-bd"/>
</dbReference>
<evidence type="ECO:0000256" key="1">
    <source>
        <dbReference type="ARBA" id="ARBA00004496"/>
    </source>
</evidence>
<dbReference type="EMBL" id="BDQM01000042">
    <property type="protein sequence ID" value="GAW97712.1"/>
    <property type="molecule type" value="Genomic_DNA"/>
</dbReference>
<evidence type="ECO:0000256" key="8">
    <source>
        <dbReference type="PROSITE-ProRule" id="PRU00169"/>
    </source>
</evidence>
<feature type="domain" description="OmpR/PhoB-type" evidence="11">
    <location>
        <begin position="141"/>
        <end position="239"/>
    </location>
</feature>
<name>A0ABQ0MZB1_9GAMM</name>
<evidence type="ECO:0000256" key="3">
    <source>
        <dbReference type="ARBA" id="ARBA00022553"/>
    </source>
</evidence>
<keyword evidence="2" id="KW-0963">Cytoplasm</keyword>
<dbReference type="PANTHER" id="PTHR48111:SF39">
    <property type="entry name" value="TRANSCRIPTIONAL REGULATORY PROTEIN CPXR"/>
    <property type="match status" value="1"/>
</dbReference>
<evidence type="ECO:0000256" key="9">
    <source>
        <dbReference type="PROSITE-ProRule" id="PRU01091"/>
    </source>
</evidence>
<dbReference type="PROSITE" id="PS50110">
    <property type="entry name" value="RESPONSE_REGULATORY"/>
    <property type="match status" value="1"/>
</dbReference>
<evidence type="ECO:0000313" key="13">
    <source>
        <dbReference type="Proteomes" id="UP000197068"/>
    </source>
</evidence>
<sequence>MSKSTSQVKHILLIDDDKEFAELLTEYLACENIKVTACLDGASGLAKAFDDCFDLILLDVMMPVLNGFEVLKALGGNHKIPILMLTARGDDNDKILGLELGADDYLAKPFKHRELLARINAIFRRIAIVKNQNTTAINEPTEQLIINQVRINQATREIFCQNKLLELTGTEYLVLVYMLKHHGKILSKAEISEQVLQRKLSPYDRTVDVHVGNVRRKLLAIDPIDKIKTVRGAGYVFLQGEQ</sequence>
<evidence type="ECO:0000256" key="2">
    <source>
        <dbReference type="ARBA" id="ARBA00022490"/>
    </source>
</evidence>
<protein>
    <submittedName>
        <fullName evidence="12">DNA-binding response regulator</fullName>
    </submittedName>
</protein>
<dbReference type="GO" id="GO:0003677">
    <property type="term" value="F:DNA binding"/>
    <property type="evidence" value="ECO:0007669"/>
    <property type="project" value="UniProtKB-KW"/>
</dbReference>
<evidence type="ECO:0000259" key="10">
    <source>
        <dbReference type="PROSITE" id="PS50110"/>
    </source>
</evidence>
<dbReference type="Pfam" id="PF00072">
    <property type="entry name" value="Response_reg"/>
    <property type="match status" value="1"/>
</dbReference>
<evidence type="ECO:0000256" key="6">
    <source>
        <dbReference type="ARBA" id="ARBA00023125"/>
    </source>
</evidence>
<dbReference type="Gene3D" id="6.10.250.690">
    <property type="match status" value="1"/>
</dbReference>
<dbReference type="SUPFAM" id="SSF52172">
    <property type="entry name" value="CheY-like"/>
    <property type="match status" value="1"/>
</dbReference>
<comment type="subcellular location">
    <subcellularLocation>
        <location evidence="1">Cytoplasm</location>
    </subcellularLocation>
</comment>
<dbReference type="CDD" id="cd00383">
    <property type="entry name" value="trans_reg_C"/>
    <property type="match status" value="1"/>
</dbReference>
<gene>
    <name evidence="12" type="primary">cpxR_2</name>
    <name evidence="12" type="ORF">MTCD1_03352</name>
</gene>
<reference evidence="12 13" key="1">
    <citation type="submission" date="2017-06" db="EMBL/GenBank/DDBJ databases">
        <title>Whole Genome Sequences of Colwellia marinimaniae MTCD1.</title>
        <authorList>
            <person name="Kusumoto H."/>
            <person name="Inoue M."/>
            <person name="Tanikawa K."/>
            <person name="Maeji H."/>
            <person name="Cameron J.H."/>
            <person name="Bartlett D.H."/>
        </authorList>
    </citation>
    <scope>NUCLEOTIDE SEQUENCE [LARGE SCALE GENOMIC DNA]</scope>
    <source>
        <strain evidence="12 13">MTCD1</strain>
    </source>
</reference>
<proteinExistence type="predicted"/>
<dbReference type="InterPro" id="IPR001789">
    <property type="entry name" value="Sig_transdc_resp-reg_receiver"/>
</dbReference>
<dbReference type="InterPro" id="IPR058124">
    <property type="entry name" value="CpxR-like_REC"/>
</dbReference>
<dbReference type="PROSITE" id="PS51755">
    <property type="entry name" value="OMPR_PHOB"/>
    <property type="match status" value="1"/>
</dbReference>
<keyword evidence="4" id="KW-0902">Two-component regulatory system</keyword>
<feature type="modified residue" description="4-aspartylphosphate" evidence="8">
    <location>
        <position position="59"/>
    </location>
</feature>
<dbReference type="InterPro" id="IPR039420">
    <property type="entry name" value="WalR-like"/>
</dbReference>
<dbReference type="Pfam" id="PF00486">
    <property type="entry name" value="Trans_reg_C"/>
    <property type="match status" value="1"/>
</dbReference>
<dbReference type="CDD" id="cd17623">
    <property type="entry name" value="REC_OmpR_CpxR"/>
    <property type="match status" value="1"/>
</dbReference>
<evidence type="ECO:0000256" key="5">
    <source>
        <dbReference type="ARBA" id="ARBA00023015"/>
    </source>
</evidence>
<evidence type="ECO:0000313" key="12">
    <source>
        <dbReference type="EMBL" id="GAW97712.1"/>
    </source>
</evidence>
<keyword evidence="5" id="KW-0805">Transcription regulation</keyword>
<keyword evidence="7" id="KW-0804">Transcription</keyword>
<dbReference type="SMART" id="SM00862">
    <property type="entry name" value="Trans_reg_C"/>
    <property type="match status" value="1"/>
</dbReference>
<evidence type="ECO:0000256" key="4">
    <source>
        <dbReference type="ARBA" id="ARBA00023012"/>
    </source>
</evidence>
<feature type="DNA-binding region" description="OmpR/PhoB-type" evidence="9">
    <location>
        <begin position="141"/>
        <end position="239"/>
    </location>
</feature>
<dbReference type="InterPro" id="IPR011006">
    <property type="entry name" value="CheY-like_superfamily"/>
</dbReference>
<evidence type="ECO:0000256" key="7">
    <source>
        <dbReference type="ARBA" id="ARBA00023163"/>
    </source>
</evidence>
<dbReference type="InterPro" id="IPR016032">
    <property type="entry name" value="Sig_transdc_resp-reg_C-effctor"/>
</dbReference>
<keyword evidence="13" id="KW-1185">Reference proteome</keyword>
<dbReference type="PANTHER" id="PTHR48111">
    <property type="entry name" value="REGULATOR OF RPOS"/>
    <property type="match status" value="1"/>
</dbReference>
<organism evidence="12 13">
    <name type="scientific">Colwellia marinimaniae</name>
    <dbReference type="NCBI Taxonomy" id="1513592"/>
    <lineage>
        <taxon>Bacteria</taxon>
        <taxon>Pseudomonadati</taxon>
        <taxon>Pseudomonadota</taxon>
        <taxon>Gammaproteobacteria</taxon>
        <taxon>Alteromonadales</taxon>
        <taxon>Colwelliaceae</taxon>
        <taxon>Colwellia</taxon>
    </lineage>
</organism>
<dbReference type="SMART" id="SM00448">
    <property type="entry name" value="REC"/>
    <property type="match status" value="1"/>
</dbReference>
<keyword evidence="6 9" id="KW-0238">DNA-binding</keyword>
<feature type="domain" description="Response regulatory" evidence="10">
    <location>
        <begin position="10"/>
        <end position="123"/>
    </location>
</feature>
<dbReference type="SUPFAM" id="SSF46894">
    <property type="entry name" value="C-terminal effector domain of the bipartite response regulators"/>
    <property type="match status" value="1"/>
</dbReference>
<dbReference type="Gene3D" id="3.40.50.2300">
    <property type="match status" value="1"/>
</dbReference>
<dbReference type="InterPro" id="IPR036388">
    <property type="entry name" value="WH-like_DNA-bd_sf"/>
</dbReference>
<dbReference type="Proteomes" id="UP000197068">
    <property type="component" value="Unassembled WGS sequence"/>
</dbReference>
<keyword evidence="3 8" id="KW-0597">Phosphoprotein</keyword>